<feature type="transmembrane region" description="Helical" evidence="1">
    <location>
        <begin position="82"/>
        <end position="103"/>
    </location>
</feature>
<dbReference type="InterPro" id="IPR038770">
    <property type="entry name" value="Na+/solute_symporter_sf"/>
</dbReference>
<evidence type="ECO:0000313" key="3">
    <source>
        <dbReference type="Proteomes" id="UP000239590"/>
    </source>
</evidence>
<feature type="transmembrane region" description="Helical" evidence="1">
    <location>
        <begin position="307"/>
        <end position="331"/>
    </location>
</feature>
<dbReference type="PANTHER" id="PTHR18640:SF5">
    <property type="entry name" value="SODIUM_BILE ACID COTRANSPORTER 7"/>
    <property type="match status" value="1"/>
</dbReference>
<keyword evidence="1" id="KW-0812">Transmembrane</keyword>
<keyword evidence="1" id="KW-0472">Membrane</keyword>
<sequence>MSNISASSRSFNPLKLLSKIGLDGFILALLGMILLAYLWPEGGLGEGTFSLSNLANYGVSLIFFFYGLRLSKEKLKAGLTNWRLHIVVHVSTFILFPVLVLIAKTFLGNADNQMVWMGVFFLSTLPSTVSSSVVMVSIAEGNIPAAIFNASISSILGVFITPLWMQVVNTAAEGGENHLGDIMGKLMLQVLLPVIVGIVLNKYGGAWAESKKKFLRYFDQTTILIIVYTAFCESFDQHLFSNLSWGDLLMLSVGMLALFFTGYFIITGVCNLLGFNREDRITAVFCGSKKSLVHGTVMSKVLFTNSAALGILLLPLMLYHALQLIVVSVIAQRMAAQHHLSEGTTLTN</sequence>
<feature type="transmembrane region" description="Helical" evidence="1">
    <location>
        <begin position="215"/>
        <end position="231"/>
    </location>
</feature>
<comment type="caution">
    <text evidence="2">The sequence shown here is derived from an EMBL/GenBank/DDBJ whole genome shotgun (WGS) entry which is preliminary data.</text>
</comment>
<feature type="transmembrane region" description="Helical" evidence="1">
    <location>
        <begin position="186"/>
        <end position="203"/>
    </location>
</feature>
<feature type="transmembrane region" description="Helical" evidence="1">
    <location>
        <begin position="115"/>
        <end position="139"/>
    </location>
</feature>
<keyword evidence="1" id="KW-1133">Transmembrane helix</keyword>
<feature type="transmembrane region" description="Helical" evidence="1">
    <location>
        <begin position="51"/>
        <end position="70"/>
    </location>
</feature>
<dbReference type="PANTHER" id="PTHR18640">
    <property type="entry name" value="SOLUTE CARRIER FAMILY 10 MEMBER 7"/>
    <property type="match status" value="1"/>
</dbReference>
<accession>A0A2S7ILH4</accession>
<protein>
    <recommendedName>
        <fullName evidence="4">Bile acid:sodium symporter</fullName>
    </recommendedName>
</protein>
<dbReference type="Pfam" id="PF13593">
    <property type="entry name" value="SBF_like"/>
    <property type="match status" value="1"/>
</dbReference>
<dbReference type="Gene3D" id="1.20.1530.20">
    <property type="match status" value="1"/>
</dbReference>
<reference evidence="3" key="1">
    <citation type="submission" date="2018-02" db="EMBL/GenBank/DDBJ databases">
        <title>Genome sequencing of Solimonas sp. HR-BB.</title>
        <authorList>
            <person name="Lee Y."/>
            <person name="Jeon C.O."/>
        </authorList>
    </citation>
    <scope>NUCLEOTIDE SEQUENCE [LARGE SCALE GENOMIC DNA]</scope>
    <source>
        <strain evidence="3">HR-U</strain>
    </source>
</reference>
<feature type="transmembrane region" description="Helical" evidence="1">
    <location>
        <begin position="20"/>
        <end position="39"/>
    </location>
</feature>
<dbReference type="EMBL" id="PTRA01000001">
    <property type="protein sequence ID" value="PQA58410.1"/>
    <property type="molecule type" value="Genomic_DNA"/>
</dbReference>
<dbReference type="AlphaFoldDB" id="A0A2S7ILH4"/>
<evidence type="ECO:0000313" key="2">
    <source>
        <dbReference type="EMBL" id="PQA58410.1"/>
    </source>
</evidence>
<evidence type="ECO:0000256" key="1">
    <source>
        <dbReference type="SAM" id="Phobius"/>
    </source>
</evidence>
<name>A0A2S7ILH4_9BACT</name>
<organism evidence="2 3">
    <name type="scientific">Siphonobacter curvatus</name>
    <dbReference type="NCBI Taxonomy" id="2094562"/>
    <lineage>
        <taxon>Bacteria</taxon>
        <taxon>Pseudomonadati</taxon>
        <taxon>Bacteroidota</taxon>
        <taxon>Cytophagia</taxon>
        <taxon>Cytophagales</taxon>
        <taxon>Cytophagaceae</taxon>
        <taxon>Siphonobacter</taxon>
    </lineage>
</organism>
<gene>
    <name evidence="2" type="ORF">C5O19_01680</name>
</gene>
<dbReference type="RefSeq" id="WP_104709628.1">
    <property type="nucleotide sequence ID" value="NZ_PTRA01000001.1"/>
</dbReference>
<feature type="transmembrane region" description="Helical" evidence="1">
    <location>
        <begin position="251"/>
        <end position="273"/>
    </location>
</feature>
<feature type="transmembrane region" description="Helical" evidence="1">
    <location>
        <begin position="146"/>
        <end position="166"/>
    </location>
</feature>
<proteinExistence type="predicted"/>
<dbReference type="OrthoDB" id="9792271at2"/>
<keyword evidence="3" id="KW-1185">Reference proteome</keyword>
<dbReference type="InterPro" id="IPR016833">
    <property type="entry name" value="Put_Na-Bile_cotransptr"/>
</dbReference>
<evidence type="ECO:0008006" key="4">
    <source>
        <dbReference type="Google" id="ProtNLM"/>
    </source>
</evidence>
<dbReference type="PIRSF" id="PIRSF026166">
    <property type="entry name" value="UCP026166"/>
    <property type="match status" value="1"/>
</dbReference>
<dbReference type="Proteomes" id="UP000239590">
    <property type="component" value="Unassembled WGS sequence"/>
</dbReference>
<dbReference type="GO" id="GO:0005886">
    <property type="term" value="C:plasma membrane"/>
    <property type="evidence" value="ECO:0007669"/>
    <property type="project" value="TreeGrafter"/>
</dbReference>